<comment type="caution">
    <text evidence="1">The sequence shown here is derived from an EMBL/GenBank/DDBJ whole genome shotgun (WGS) entry which is preliminary data.</text>
</comment>
<dbReference type="AlphaFoldDB" id="A0A9P4MGR7"/>
<keyword evidence="2" id="KW-1185">Reference proteome</keyword>
<dbReference type="Proteomes" id="UP000799439">
    <property type="component" value="Unassembled WGS sequence"/>
</dbReference>
<dbReference type="Pfam" id="PF04299">
    <property type="entry name" value="FMN_bind_2"/>
    <property type="match status" value="1"/>
</dbReference>
<dbReference type="OrthoDB" id="2101473at2759"/>
<dbReference type="PANTHER" id="PTHR35802:SF1">
    <property type="entry name" value="PROTEASE SYNTHASE AND SPORULATION PROTEIN PAI 2"/>
    <property type="match status" value="1"/>
</dbReference>
<proteinExistence type="predicted"/>
<accession>A0A9P4MGR7</accession>
<dbReference type="PANTHER" id="PTHR35802">
    <property type="entry name" value="PROTEASE SYNTHASE AND SPORULATION PROTEIN PAI 2"/>
    <property type="match status" value="1"/>
</dbReference>
<dbReference type="InterPro" id="IPR007396">
    <property type="entry name" value="TR_PAI2-type"/>
</dbReference>
<evidence type="ECO:0000313" key="2">
    <source>
        <dbReference type="Proteomes" id="UP000799439"/>
    </source>
</evidence>
<dbReference type="SUPFAM" id="SSF50475">
    <property type="entry name" value="FMN-binding split barrel"/>
    <property type="match status" value="1"/>
</dbReference>
<evidence type="ECO:0000313" key="1">
    <source>
        <dbReference type="EMBL" id="KAF2153930.1"/>
    </source>
</evidence>
<dbReference type="InterPro" id="IPR012349">
    <property type="entry name" value="Split_barrel_FMN-bd"/>
</dbReference>
<protein>
    <submittedName>
        <fullName evidence="1">Negative transcriptional regulator</fullName>
    </submittedName>
</protein>
<name>A0A9P4MGR7_9PEZI</name>
<gene>
    <name evidence="1" type="ORF">K461DRAFT_276992</name>
</gene>
<dbReference type="EMBL" id="ML996084">
    <property type="protein sequence ID" value="KAF2153930.1"/>
    <property type="molecule type" value="Genomic_DNA"/>
</dbReference>
<dbReference type="PIRSF" id="PIRSF010372">
    <property type="entry name" value="PaiB"/>
    <property type="match status" value="1"/>
</dbReference>
<sequence>MYLRAVHADATLATLRQLVRDNPLGVITTAIPSKSAPLIQVSHVPFLLDFDASSDEDNGVLRGHLTRVNPQAKTMIESLANSSTNTLEQEVLVLFTSPAQHYVTPKYYTETKPSTGKVVPTWNYAAAQCYGKARIFHDTKDPKTGGFILQQVNDLSRYAEESLMGFDGQEGRQTAWGVKDAPERYIELLSKSIIGIEITVDRFEGKFKMSQELREGDRDGVVAGFDALGTDVGKRVAEIVKERQEVKQKA</sequence>
<organism evidence="1 2">
    <name type="scientific">Myriangium duriaei CBS 260.36</name>
    <dbReference type="NCBI Taxonomy" id="1168546"/>
    <lineage>
        <taxon>Eukaryota</taxon>
        <taxon>Fungi</taxon>
        <taxon>Dikarya</taxon>
        <taxon>Ascomycota</taxon>
        <taxon>Pezizomycotina</taxon>
        <taxon>Dothideomycetes</taxon>
        <taxon>Dothideomycetidae</taxon>
        <taxon>Myriangiales</taxon>
        <taxon>Myriangiaceae</taxon>
        <taxon>Myriangium</taxon>
    </lineage>
</organism>
<dbReference type="Gene3D" id="2.30.110.10">
    <property type="entry name" value="Electron Transport, Fmn-binding Protein, Chain A"/>
    <property type="match status" value="1"/>
</dbReference>
<reference evidence="1" key="1">
    <citation type="journal article" date="2020" name="Stud. Mycol.">
        <title>101 Dothideomycetes genomes: a test case for predicting lifestyles and emergence of pathogens.</title>
        <authorList>
            <person name="Haridas S."/>
            <person name="Albert R."/>
            <person name="Binder M."/>
            <person name="Bloem J."/>
            <person name="Labutti K."/>
            <person name="Salamov A."/>
            <person name="Andreopoulos B."/>
            <person name="Baker S."/>
            <person name="Barry K."/>
            <person name="Bills G."/>
            <person name="Bluhm B."/>
            <person name="Cannon C."/>
            <person name="Castanera R."/>
            <person name="Culley D."/>
            <person name="Daum C."/>
            <person name="Ezra D."/>
            <person name="Gonzalez J."/>
            <person name="Henrissat B."/>
            <person name="Kuo A."/>
            <person name="Liang C."/>
            <person name="Lipzen A."/>
            <person name="Lutzoni F."/>
            <person name="Magnuson J."/>
            <person name="Mondo S."/>
            <person name="Nolan M."/>
            <person name="Ohm R."/>
            <person name="Pangilinan J."/>
            <person name="Park H.-J."/>
            <person name="Ramirez L."/>
            <person name="Alfaro M."/>
            <person name="Sun H."/>
            <person name="Tritt A."/>
            <person name="Yoshinaga Y."/>
            <person name="Zwiers L.-H."/>
            <person name="Turgeon B."/>
            <person name="Goodwin S."/>
            <person name="Spatafora J."/>
            <person name="Crous P."/>
            <person name="Grigoriev I."/>
        </authorList>
    </citation>
    <scope>NUCLEOTIDE SEQUENCE</scope>
    <source>
        <strain evidence="1">CBS 260.36</strain>
    </source>
</reference>